<dbReference type="InterPro" id="IPR013974">
    <property type="entry name" value="SAF"/>
</dbReference>
<dbReference type="InterPro" id="IPR013132">
    <property type="entry name" value="PseI/NeuA/B-like_N"/>
</dbReference>
<reference evidence="2 3" key="1">
    <citation type="submission" date="2024-03" db="EMBL/GenBank/DDBJ databases">
        <title>Aquirufa genome sequencing.</title>
        <authorList>
            <person name="Pitt A."/>
            <person name="Hahn M.W."/>
        </authorList>
    </citation>
    <scope>NUCLEOTIDE SEQUENCE [LARGE SCALE GENOMIC DNA]</scope>
    <source>
        <strain evidence="2 3">OSTEICH-129V</strain>
    </source>
</reference>
<dbReference type="NCBIfam" id="TIGR03569">
    <property type="entry name" value="NeuB_NnaB"/>
    <property type="match status" value="1"/>
</dbReference>
<comment type="caution">
    <text evidence="2">The sequence shown here is derived from an EMBL/GenBank/DDBJ whole genome shotgun (WGS) entry which is preliminary data.</text>
</comment>
<dbReference type="Pfam" id="PF03102">
    <property type="entry name" value="NeuB"/>
    <property type="match status" value="1"/>
</dbReference>
<evidence type="ECO:0000313" key="3">
    <source>
        <dbReference type="Proteomes" id="UP001598138"/>
    </source>
</evidence>
<dbReference type="SUPFAM" id="SSF51269">
    <property type="entry name" value="AFP III-like domain"/>
    <property type="match status" value="1"/>
</dbReference>
<protein>
    <submittedName>
        <fullName evidence="2">N-acetylneuraminate synthase</fullName>
        <ecNumber evidence="2">2.5.1.56</ecNumber>
    </submittedName>
</protein>
<proteinExistence type="predicted"/>
<dbReference type="GO" id="GO:0050462">
    <property type="term" value="F:N-acetylneuraminate synthase activity"/>
    <property type="evidence" value="ECO:0007669"/>
    <property type="project" value="UniProtKB-EC"/>
</dbReference>
<dbReference type="Pfam" id="PF08666">
    <property type="entry name" value="SAF"/>
    <property type="match status" value="1"/>
</dbReference>
<dbReference type="InterPro" id="IPR020007">
    <property type="entry name" value="NeuB/NeuA"/>
</dbReference>
<dbReference type="InterPro" id="IPR057736">
    <property type="entry name" value="SAF_PseI/NeuA/NeuB"/>
</dbReference>
<keyword evidence="2" id="KW-0808">Transferase</keyword>
<evidence type="ECO:0000259" key="1">
    <source>
        <dbReference type="PROSITE" id="PS50844"/>
    </source>
</evidence>
<dbReference type="EMBL" id="JBBKXZ010000002">
    <property type="protein sequence ID" value="MFD3394333.1"/>
    <property type="molecule type" value="Genomic_DNA"/>
</dbReference>
<keyword evidence="3" id="KW-1185">Reference proteome</keyword>
<dbReference type="Proteomes" id="UP001598138">
    <property type="component" value="Unassembled WGS sequence"/>
</dbReference>
<dbReference type="SMART" id="SM00858">
    <property type="entry name" value="SAF"/>
    <property type="match status" value="1"/>
</dbReference>
<evidence type="ECO:0000313" key="2">
    <source>
        <dbReference type="EMBL" id="MFD3394333.1"/>
    </source>
</evidence>
<dbReference type="InterPro" id="IPR006190">
    <property type="entry name" value="SAF_AFP_Neu5Ac"/>
</dbReference>
<name>A0ABW6DER1_9BACT</name>
<dbReference type="Gene3D" id="3.90.1210.10">
    <property type="entry name" value="Antifreeze-like/N-acetylneuraminic acid synthase C-terminal domain"/>
    <property type="match status" value="1"/>
</dbReference>
<dbReference type="InterPro" id="IPR036732">
    <property type="entry name" value="AFP_Neu5c_C_sf"/>
</dbReference>
<dbReference type="PANTHER" id="PTHR42966:SF1">
    <property type="entry name" value="SIALIC ACID SYNTHASE"/>
    <property type="match status" value="1"/>
</dbReference>
<dbReference type="SUPFAM" id="SSF51569">
    <property type="entry name" value="Aldolase"/>
    <property type="match status" value="1"/>
</dbReference>
<dbReference type="EC" id="2.5.1.56" evidence="2"/>
<dbReference type="CDD" id="cd11615">
    <property type="entry name" value="SAF_NeuB_like"/>
    <property type="match status" value="1"/>
</dbReference>
<dbReference type="RefSeq" id="WP_377983215.1">
    <property type="nucleotide sequence ID" value="NZ_JBBKXZ010000002.1"/>
</dbReference>
<gene>
    <name evidence="2" type="primary">neuB</name>
    <name evidence="2" type="ORF">U0R10_06850</name>
</gene>
<dbReference type="PANTHER" id="PTHR42966">
    <property type="entry name" value="N-ACETYLNEURAMINATE SYNTHASE"/>
    <property type="match status" value="1"/>
</dbReference>
<dbReference type="InterPro" id="IPR013785">
    <property type="entry name" value="Aldolase_TIM"/>
</dbReference>
<accession>A0ABW6DER1</accession>
<dbReference type="Gene3D" id="3.20.20.70">
    <property type="entry name" value="Aldolase class I"/>
    <property type="match status" value="1"/>
</dbReference>
<dbReference type="PROSITE" id="PS50844">
    <property type="entry name" value="AFP_LIKE"/>
    <property type="match status" value="1"/>
</dbReference>
<sequence>MNKHVIIIAEAGVNHNGDIELAKELVKQAALAGADYVKFQTFKADKLVSKSAQKAEYQLQNSANGESTSQFEMLKALELSVEDHYILIDECKKYNIKFLSTAFDLEGLEFLNTLGIDFFKSPSGELTNLPYLIKMAKMGKPIVISTGMANLDEISAAIGVFEKYGISKSLITVLHCNTEYPTPMNHVNLKAMNQIKDIFKISIGYSDHTLGIEVPIAAVALGAKIIEKHFTLNRLLPGPDHKASLEPSELKKMVQSIRNIELAISGSGIKEISPSEEKNITIARKSLHLKHDLPKGHIISENDLISLRPGNGISPMDIERVIGKELLIGKIANEILNLEDIK</sequence>
<feature type="domain" description="AFP-like" evidence="1">
    <location>
        <begin position="286"/>
        <end position="342"/>
    </location>
</feature>
<organism evidence="2 3">
    <name type="scientific">Aquirufa avitistagni</name>
    <dbReference type="NCBI Taxonomy" id="3104728"/>
    <lineage>
        <taxon>Bacteria</taxon>
        <taxon>Pseudomonadati</taxon>
        <taxon>Bacteroidota</taxon>
        <taxon>Cytophagia</taxon>
        <taxon>Cytophagales</taxon>
        <taxon>Flectobacillaceae</taxon>
        <taxon>Aquirufa</taxon>
    </lineage>
</organism>
<dbReference type="InterPro" id="IPR051690">
    <property type="entry name" value="PseI-like"/>
</dbReference>